<dbReference type="EMBL" id="JAIZAY010000004">
    <property type="protein sequence ID" value="KAJ8043066.1"/>
    <property type="molecule type" value="Genomic_DNA"/>
</dbReference>
<dbReference type="InterPro" id="IPR000859">
    <property type="entry name" value="CUB_dom"/>
</dbReference>
<dbReference type="PANTHER" id="PTHR24251:SF30">
    <property type="entry name" value="MEMBRANE FRIZZLED-RELATED PROTEIN"/>
    <property type="match status" value="1"/>
</dbReference>
<dbReference type="PANTHER" id="PTHR24251">
    <property type="entry name" value="OVOCHYMASE-RELATED"/>
    <property type="match status" value="1"/>
</dbReference>
<reference evidence="5" key="1">
    <citation type="submission" date="2021-10" db="EMBL/GenBank/DDBJ databases">
        <title>Tropical sea cucumber genome reveals ecological adaptation and Cuvierian tubules defense mechanism.</title>
        <authorList>
            <person name="Chen T."/>
        </authorList>
    </citation>
    <scope>NUCLEOTIDE SEQUENCE</scope>
    <source>
        <strain evidence="5">Nanhai2018</strain>
        <tissue evidence="5">Muscle</tissue>
    </source>
</reference>
<evidence type="ECO:0000313" key="6">
    <source>
        <dbReference type="Proteomes" id="UP001152320"/>
    </source>
</evidence>
<gene>
    <name evidence="5" type="ORF">HOLleu_09998</name>
</gene>
<dbReference type="SUPFAM" id="SSF49854">
    <property type="entry name" value="Spermadhesin, CUB domain"/>
    <property type="match status" value="1"/>
</dbReference>
<keyword evidence="2 3" id="KW-1015">Disulfide bond</keyword>
<dbReference type="InterPro" id="IPR035914">
    <property type="entry name" value="Sperma_CUB_dom_sf"/>
</dbReference>
<dbReference type="Gene3D" id="2.60.120.290">
    <property type="entry name" value="Spermadhesin, CUB domain"/>
    <property type="match status" value="1"/>
</dbReference>
<feature type="disulfide bond" evidence="3">
    <location>
        <begin position="3"/>
        <end position="30"/>
    </location>
</feature>
<evidence type="ECO:0000256" key="3">
    <source>
        <dbReference type="PROSITE-ProRule" id="PRU00059"/>
    </source>
</evidence>
<feature type="domain" description="CUB" evidence="4">
    <location>
        <begin position="3"/>
        <end position="116"/>
    </location>
</feature>
<evidence type="ECO:0000259" key="4">
    <source>
        <dbReference type="PROSITE" id="PS01180"/>
    </source>
</evidence>
<dbReference type="CDD" id="cd00041">
    <property type="entry name" value="CUB"/>
    <property type="match status" value="1"/>
</dbReference>
<evidence type="ECO:0000256" key="1">
    <source>
        <dbReference type="ARBA" id="ARBA00022737"/>
    </source>
</evidence>
<comment type="caution">
    <text evidence="3">Lacks conserved residue(s) required for the propagation of feature annotation.</text>
</comment>
<organism evidence="5 6">
    <name type="scientific">Holothuria leucospilota</name>
    <name type="common">Black long sea cucumber</name>
    <name type="synonym">Mertensiothuria leucospilota</name>
    <dbReference type="NCBI Taxonomy" id="206669"/>
    <lineage>
        <taxon>Eukaryota</taxon>
        <taxon>Metazoa</taxon>
        <taxon>Echinodermata</taxon>
        <taxon>Eleutherozoa</taxon>
        <taxon>Echinozoa</taxon>
        <taxon>Holothuroidea</taxon>
        <taxon>Aspidochirotacea</taxon>
        <taxon>Aspidochirotida</taxon>
        <taxon>Holothuriidae</taxon>
        <taxon>Holothuria</taxon>
    </lineage>
</organism>
<dbReference type="FunFam" id="2.60.120.290:FF:000013">
    <property type="entry name" value="Membrane frizzled-related protein"/>
    <property type="match status" value="1"/>
</dbReference>
<accession>A0A9Q1HFD7</accession>
<sequence length="140" mass="15176">MPCPLTTVTTSDTTILSPNYPGSYSHNKSCLYRAVAPEGLLVALQFTEFSIEYHPGCIYDRLTVYDGSFQSDPVLMTTCGTGIPNTIYSTSNKMLAVFETDDSVTNAGFRGVFTFVENAGSPGGMKTQFLHVWGIPGLNL</sequence>
<evidence type="ECO:0000256" key="2">
    <source>
        <dbReference type="ARBA" id="ARBA00023157"/>
    </source>
</evidence>
<keyword evidence="1" id="KW-0677">Repeat</keyword>
<dbReference type="AlphaFoldDB" id="A0A9Q1HFD7"/>
<dbReference type="Pfam" id="PF00431">
    <property type="entry name" value="CUB"/>
    <property type="match status" value="1"/>
</dbReference>
<name>A0A9Q1HFD7_HOLLE</name>
<dbReference type="SMART" id="SM00042">
    <property type="entry name" value="CUB"/>
    <property type="match status" value="1"/>
</dbReference>
<dbReference type="OrthoDB" id="9991628at2759"/>
<evidence type="ECO:0000313" key="5">
    <source>
        <dbReference type="EMBL" id="KAJ8043066.1"/>
    </source>
</evidence>
<dbReference type="Proteomes" id="UP001152320">
    <property type="component" value="Chromosome 4"/>
</dbReference>
<dbReference type="PROSITE" id="PS01180">
    <property type="entry name" value="CUB"/>
    <property type="match status" value="1"/>
</dbReference>
<proteinExistence type="predicted"/>
<protein>
    <submittedName>
        <fullName evidence="5">Tolloid-like protein 1</fullName>
    </submittedName>
</protein>
<keyword evidence="6" id="KW-1185">Reference proteome</keyword>
<comment type="caution">
    <text evidence="5">The sequence shown here is derived from an EMBL/GenBank/DDBJ whole genome shotgun (WGS) entry which is preliminary data.</text>
</comment>